<dbReference type="InterPro" id="IPR027275">
    <property type="entry name" value="PRC-brl_dom"/>
</dbReference>
<dbReference type="InterPro" id="IPR014238">
    <property type="entry name" value="Spore_YlmC/YmxH"/>
</dbReference>
<evidence type="ECO:0000313" key="3">
    <source>
        <dbReference type="Proteomes" id="UP000464658"/>
    </source>
</evidence>
<dbReference type="Pfam" id="PF05239">
    <property type="entry name" value="PRC"/>
    <property type="match status" value="1"/>
</dbReference>
<sequence length="133" mass="15280">MIRKGSDAILRLSELSGKEIVDIKRAERLGVLGQTDLEINEQDGQITALIIPSVKWFGFRKQGNDIRVPWNHIQKIGSDMIILDVPEELQPHGKKSTHNNGCSFFFLSLIRSQAESSPHMLKGRFRKYYRLFK</sequence>
<dbReference type="SUPFAM" id="SSF50346">
    <property type="entry name" value="PRC-barrel domain"/>
    <property type="match status" value="1"/>
</dbReference>
<dbReference type="Gene3D" id="2.30.30.240">
    <property type="entry name" value="PRC-barrel domain"/>
    <property type="match status" value="1"/>
</dbReference>
<dbReference type="PANTHER" id="PTHR40061">
    <property type="entry name" value="SPORULATION PROTEIN YLMC-RELATED"/>
    <property type="match status" value="1"/>
</dbReference>
<evidence type="ECO:0000313" key="2">
    <source>
        <dbReference type="EMBL" id="BBP89474.1"/>
    </source>
</evidence>
<dbReference type="NCBIfam" id="TIGR02888">
    <property type="entry name" value="spore_YlmC_YmxH"/>
    <property type="match status" value="1"/>
</dbReference>
<feature type="domain" description="PRC-barrel" evidence="1">
    <location>
        <begin position="10"/>
        <end position="90"/>
    </location>
</feature>
<proteinExistence type="predicted"/>
<evidence type="ECO:0000259" key="1">
    <source>
        <dbReference type="Pfam" id="PF05239"/>
    </source>
</evidence>
<dbReference type="AlphaFoldDB" id="A0A5S9MBE4"/>
<protein>
    <recommendedName>
        <fullName evidence="1">PRC-barrel domain-containing protein</fullName>
    </recommendedName>
</protein>
<gene>
    <name evidence="2" type="ORF">BsIDN1_30920</name>
</gene>
<dbReference type="PANTHER" id="PTHR40061:SF2">
    <property type="entry name" value="PRC-BARREL DOMAIN-CONTAINING PROTEIN"/>
    <property type="match status" value="1"/>
</dbReference>
<dbReference type="Proteomes" id="UP000464658">
    <property type="component" value="Chromosome"/>
</dbReference>
<accession>A0A5S9MBE4</accession>
<organism evidence="2 3">
    <name type="scientific">Bacillus safensis</name>
    <dbReference type="NCBI Taxonomy" id="561879"/>
    <lineage>
        <taxon>Bacteria</taxon>
        <taxon>Bacillati</taxon>
        <taxon>Bacillota</taxon>
        <taxon>Bacilli</taxon>
        <taxon>Bacillales</taxon>
        <taxon>Bacillaceae</taxon>
        <taxon>Bacillus</taxon>
    </lineage>
</organism>
<reference evidence="2 3" key="1">
    <citation type="submission" date="2019-12" db="EMBL/GenBank/DDBJ databases">
        <title>Full genome sequence of a Bacillus safensis strain isolated from commercially available natto in Indonesia.</title>
        <authorList>
            <person name="Yoshida M."/>
            <person name="Uomi M."/>
            <person name="Waturangi D."/>
            <person name="Ekaputri J.J."/>
            <person name="Setiamarga D.H.E."/>
        </authorList>
    </citation>
    <scope>NUCLEOTIDE SEQUENCE [LARGE SCALE GENOMIC DNA]</scope>
    <source>
        <strain evidence="2 3">IDN1</strain>
    </source>
</reference>
<name>A0A5S9MBE4_BACIA</name>
<dbReference type="InterPro" id="IPR011033">
    <property type="entry name" value="PRC_barrel-like_sf"/>
</dbReference>
<dbReference type="EMBL" id="AP021906">
    <property type="protein sequence ID" value="BBP89474.1"/>
    <property type="molecule type" value="Genomic_DNA"/>
</dbReference>